<reference evidence="2" key="1">
    <citation type="submission" date="2006-12" db="EMBL/GenBank/DDBJ databases">
        <title>Complete sequence of Halorhodospira halophila SL1.</title>
        <authorList>
            <consortium name="US DOE Joint Genome Institute"/>
            <person name="Copeland A."/>
            <person name="Lucas S."/>
            <person name="Lapidus A."/>
            <person name="Barry K."/>
            <person name="Detter J.C."/>
            <person name="Glavina del Rio T."/>
            <person name="Hammon N."/>
            <person name="Israni S."/>
            <person name="Dalin E."/>
            <person name="Tice H."/>
            <person name="Pitluck S."/>
            <person name="Saunders E."/>
            <person name="Brettin T."/>
            <person name="Bruce D."/>
            <person name="Han C."/>
            <person name="Tapia R."/>
            <person name="Schmutz J."/>
            <person name="Larimer F."/>
            <person name="Land M."/>
            <person name="Hauser L."/>
            <person name="Kyrpides N."/>
            <person name="Mikhailova N."/>
            <person name="Hoff W."/>
            <person name="Richardson P."/>
        </authorList>
    </citation>
    <scope>NUCLEOTIDE SEQUENCE [LARGE SCALE GENOMIC DNA]</scope>
    <source>
        <strain evidence="2">DSM 244 / SL1</strain>
    </source>
</reference>
<dbReference type="CDD" id="cd09743">
    <property type="entry name" value="Csx16_III-U"/>
    <property type="match status" value="1"/>
</dbReference>
<dbReference type="Proteomes" id="UP000000647">
    <property type="component" value="Chromosome"/>
</dbReference>
<dbReference type="NCBIfam" id="TIGR02620">
    <property type="entry name" value="cas_VVA1548"/>
    <property type="match status" value="1"/>
</dbReference>
<reference evidence="1 2" key="2">
    <citation type="journal article" date="2013" name="Stand. Genomic Sci.">
        <title>Complete genome sequence of Halorhodospira halophila SL1.</title>
        <authorList>
            <person name="Challacombe J.F."/>
            <person name="Majid S."/>
            <person name="Deole R."/>
            <person name="Brettin T.S."/>
            <person name="Bruce D."/>
            <person name="Delano S.F."/>
            <person name="Detter J.C."/>
            <person name="Gleasner C.D."/>
            <person name="Han C.S."/>
            <person name="Misra M."/>
            <person name="Reitenga K.G."/>
            <person name="Mikhailova N."/>
            <person name="Woyke T."/>
            <person name="Pitluck S."/>
            <person name="Nolan M."/>
            <person name="Land M.L."/>
            <person name="Saunders E."/>
            <person name="Tapia R."/>
            <person name="Lapidus A."/>
            <person name="Ivanova N."/>
            <person name="Hoff W.D."/>
        </authorList>
    </citation>
    <scope>NUCLEOTIDE SEQUENCE [LARGE SCALE GENOMIC DNA]</scope>
    <source>
        <strain evidence="2">DSM 244 / SL1</strain>
    </source>
</reference>
<dbReference type="STRING" id="349124.Hhal_0624"/>
<dbReference type="AlphaFoldDB" id="A1WUP7"/>
<organism evidence="1 2">
    <name type="scientific">Halorhodospira halophila (strain DSM 244 / SL1)</name>
    <name type="common">Ectothiorhodospira halophila (strain DSM 244 / SL1)</name>
    <dbReference type="NCBI Taxonomy" id="349124"/>
    <lineage>
        <taxon>Bacteria</taxon>
        <taxon>Pseudomonadati</taxon>
        <taxon>Pseudomonadota</taxon>
        <taxon>Gammaproteobacteria</taxon>
        <taxon>Chromatiales</taxon>
        <taxon>Ectothiorhodospiraceae</taxon>
        <taxon>Halorhodospira</taxon>
    </lineage>
</organism>
<dbReference type="InterPro" id="IPR013443">
    <property type="entry name" value="CRISPR-assoc_prot_Csx16"/>
</dbReference>
<proteinExistence type="predicted"/>
<dbReference type="eggNOG" id="ENOG5032ZF3">
    <property type="taxonomic scope" value="Bacteria"/>
</dbReference>
<dbReference type="KEGG" id="hha:Hhal_0624"/>
<evidence type="ECO:0000313" key="1">
    <source>
        <dbReference type="EMBL" id="ABM61409.1"/>
    </source>
</evidence>
<dbReference type="Pfam" id="PF09652">
    <property type="entry name" value="Cas_VVA1548"/>
    <property type="match status" value="1"/>
</dbReference>
<dbReference type="RefSeq" id="WP_011813432.1">
    <property type="nucleotide sequence ID" value="NC_008789.1"/>
</dbReference>
<dbReference type="HOGENOM" id="CLU_182289_0_0_6"/>
<gene>
    <name evidence="1" type="ordered locus">Hhal_0624</name>
</gene>
<keyword evidence="2" id="KW-1185">Reference proteome</keyword>
<sequence length="103" mass="11314">MTTWFVTRHSGAVEWAQRRGLAVDRQVDHLNPAELEVGDRVIGTLPVHLAAAVCERGGRYLHLSLDLPPQLRGQELTADDMEAAGARLEAYRVESLGEVEPGN</sequence>
<protein>
    <submittedName>
        <fullName evidence="1">Putative CRISPR-associated protein, VVA1548 family</fullName>
    </submittedName>
</protein>
<evidence type="ECO:0000313" key="2">
    <source>
        <dbReference type="Proteomes" id="UP000000647"/>
    </source>
</evidence>
<dbReference type="EMBL" id="CP000544">
    <property type="protein sequence ID" value="ABM61409.1"/>
    <property type="molecule type" value="Genomic_DNA"/>
</dbReference>
<name>A1WUP7_HALHL</name>
<dbReference type="OrthoDB" id="8548152at2"/>
<accession>A1WUP7</accession>